<keyword evidence="9 11" id="KW-0413">Isomerase</keyword>
<evidence type="ECO:0000313" key="15">
    <source>
        <dbReference type="Proteomes" id="UP000184121"/>
    </source>
</evidence>
<feature type="binding site" evidence="13">
    <location>
        <begin position="184"/>
        <end position="186"/>
    </location>
    <ligand>
        <name>beta-D-galactose</name>
        <dbReference type="ChEBI" id="CHEBI:27667"/>
    </ligand>
</feature>
<dbReference type="GO" id="GO:0030246">
    <property type="term" value="F:carbohydrate binding"/>
    <property type="evidence" value="ECO:0007669"/>
    <property type="project" value="InterPro"/>
</dbReference>
<feature type="active site" description="Proton donor" evidence="12">
    <location>
        <position position="184"/>
    </location>
</feature>
<dbReference type="PANTHER" id="PTHR10091:SF0">
    <property type="entry name" value="GALACTOSE MUTAROTASE"/>
    <property type="match status" value="1"/>
</dbReference>
<keyword evidence="10 11" id="KW-0119">Carbohydrate metabolism</keyword>
<protein>
    <recommendedName>
        <fullName evidence="7 11">Aldose 1-epimerase</fullName>
        <ecNumber evidence="6 11">5.1.3.3</ecNumber>
    </recommendedName>
</protein>
<dbReference type="Proteomes" id="UP000184121">
    <property type="component" value="Unassembled WGS sequence"/>
</dbReference>
<evidence type="ECO:0000256" key="5">
    <source>
        <dbReference type="ARBA" id="ARBA00011245"/>
    </source>
</evidence>
<comment type="cofactor">
    <cofactor evidence="2">
        <name>Ca(2+)</name>
        <dbReference type="ChEBI" id="CHEBI:29108"/>
    </cofactor>
</comment>
<evidence type="ECO:0000256" key="2">
    <source>
        <dbReference type="ARBA" id="ARBA00001913"/>
    </source>
</evidence>
<gene>
    <name evidence="14" type="ORF">SAMN05444366_3392</name>
</gene>
<dbReference type="AlphaFoldDB" id="A0A1M7JJJ3"/>
<evidence type="ECO:0000313" key="14">
    <source>
        <dbReference type="EMBL" id="SHM53250.1"/>
    </source>
</evidence>
<dbReference type="InterPro" id="IPR008183">
    <property type="entry name" value="Aldose_1/G6P_1-epimerase"/>
</dbReference>
<dbReference type="OrthoDB" id="9779408at2"/>
<comment type="pathway">
    <text evidence="3 11">Carbohydrate metabolism; hexose metabolism.</text>
</comment>
<dbReference type="InterPro" id="IPR015443">
    <property type="entry name" value="Aldose_1-epimerase"/>
</dbReference>
<keyword evidence="8" id="KW-0106">Calcium</keyword>
<evidence type="ECO:0000256" key="7">
    <source>
        <dbReference type="ARBA" id="ARBA00014165"/>
    </source>
</evidence>
<dbReference type="EC" id="5.1.3.3" evidence="6 11"/>
<evidence type="ECO:0000256" key="9">
    <source>
        <dbReference type="ARBA" id="ARBA00023235"/>
    </source>
</evidence>
<comment type="subunit">
    <text evidence="5">Monomer.</text>
</comment>
<dbReference type="SUPFAM" id="SSF74650">
    <property type="entry name" value="Galactose mutarotase-like"/>
    <property type="match status" value="1"/>
</dbReference>
<evidence type="ECO:0000256" key="8">
    <source>
        <dbReference type="ARBA" id="ARBA00022837"/>
    </source>
</evidence>
<dbReference type="Gene3D" id="2.70.98.10">
    <property type="match status" value="1"/>
</dbReference>
<dbReference type="Pfam" id="PF01263">
    <property type="entry name" value="Aldose_epim"/>
    <property type="match status" value="1"/>
</dbReference>
<accession>A0A1M7JJJ3</accession>
<dbReference type="GO" id="GO:0004034">
    <property type="term" value="F:aldose 1-epimerase activity"/>
    <property type="evidence" value="ECO:0007669"/>
    <property type="project" value="UniProtKB-EC"/>
</dbReference>
<evidence type="ECO:0000256" key="1">
    <source>
        <dbReference type="ARBA" id="ARBA00001614"/>
    </source>
</evidence>
<evidence type="ECO:0000256" key="13">
    <source>
        <dbReference type="PIRSR" id="PIRSR005096-3"/>
    </source>
</evidence>
<dbReference type="STRING" id="29534.SAMN05444366_3392"/>
<dbReference type="NCBIfam" id="NF008277">
    <property type="entry name" value="PRK11055.1"/>
    <property type="match status" value="1"/>
</dbReference>
<evidence type="ECO:0000256" key="3">
    <source>
        <dbReference type="ARBA" id="ARBA00005028"/>
    </source>
</evidence>
<dbReference type="InterPro" id="IPR047215">
    <property type="entry name" value="Galactose_mutarotase-like"/>
</dbReference>
<dbReference type="InterPro" id="IPR018052">
    <property type="entry name" value="Ald1_epimerase_CS"/>
</dbReference>
<dbReference type="EMBL" id="FRBY01000005">
    <property type="protein sequence ID" value="SHM53250.1"/>
    <property type="molecule type" value="Genomic_DNA"/>
</dbReference>
<dbReference type="PIRSF" id="PIRSF005096">
    <property type="entry name" value="GALM"/>
    <property type="match status" value="1"/>
</dbReference>
<dbReference type="GO" id="GO:0033499">
    <property type="term" value="P:galactose catabolic process via UDP-galactose, Leloir pathway"/>
    <property type="evidence" value="ECO:0007669"/>
    <property type="project" value="TreeGrafter"/>
</dbReference>
<reference evidence="15" key="1">
    <citation type="submission" date="2016-11" db="EMBL/GenBank/DDBJ databases">
        <authorList>
            <person name="Varghese N."/>
            <person name="Submissions S."/>
        </authorList>
    </citation>
    <scope>NUCLEOTIDE SEQUENCE [LARGE SCALE GENOMIC DNA]</scope>
    <source>
        <strain evidence="15">DSM 1811</strain>
    </source>
</reference>
<dbReference type="RefSeq" id="WP_072974308.1">
    <property type="nucleotide sequence ID" value="NZ_FRBY01000005.1"/>
</dbReference>
<dbReference type="CDD" id="cd09019">
    <property type="entry name" value="galactose_mutarotase_like"/>
    <property type="match status" value="1"/>
</dbReference>
<evidence type="ECO:0000256" key="4">
    <source>
        <dbReference type="ARBA" id="ARBA00006206"/>
    </source>
</evidence>
<dbReference type="InterPro" id="IPR014718">
    <property type="entry name" value="GH-type_carb-bd"/>
</dbReference>
<comment type="similarity">
    <text evidence="4 11">Belongs to the aldose epimerase family.</text>
</comment>
<keyword evidence="15" id="KW-1185">Reference proteome</keyword>
<organism evidence="14 15">
    <name type="scientific">Flavobacterium saccharophilum</name>
    <dbReference type="NCBI Taxonomy" id="29534"/>
    <lineage>
        <taxon>Bacteria</taxon>
        <taxon>Pseudomonadati</taxon>
        <taxon>Bacteroidota</taxon>
        <taxon>Flavobacteriia</taxon>
        <taxon>Flavobacteriales</taxon>
        <taxon>Flavobacteriaceae</taxon>
        <taxon>Flavobacterium</taxon>
    </lineage>
</organism>
<proteinExistence type="inferred from homology"/>
<name>A0A1M7JJJ3_9FLAO</name>
<dbReference type="GO" id="GO:0006006">
    <property type="term" value="P:glucose metabolic process"/>
    <property type="evidence" value="ECO:0007669"/>
    <property type="project" value="TreeGrafter"/>
</dbReference>
<dbReference type="PROSITE" id="PS00545">
    <property type="entry name" value="ALDOSE_1_EPIMERASE"/>
    <property type="match status" value="1"/>
</dbReference>
<dbReference type="UniPathway" id="UPA00242"/>
<comment type="catalytic activity">
    <reaction evidence="1 11">
        <text>alpha-D-glucose = beta-D-glucose</text>
        <dbReference type="Rhea" id="RHEA:10264"/>
        <dbReference type="ChEBI" id="CHEBI:15903"/>
        <dbReference type="ChEBI" id="CHEBI:17925"/>
        <dbReference type="EC" id="5.1.3.3"/>
    </reaction>
</comment>
<dbReference type="InterPro" id="IPR011013">
    <property type="entry name" value="Gal_mutarotase_sf_dom"/>
</dbReference>
<evidence type="ECO:0000256" key="10">
    <source>
        <dbReference type="ARBA" id="ARBA00023277"/>
    </source>
</evidence>
<feature type="active site" description="Proton acceptor" evidence="12">
    <location>
        <position position="314"/>
    </location>
</feature>
<evidence type="ECO:0000256" key="12">
    <source>
        <dbReference type="PIRSR" id="PIRSR005096-1"/>
    </source>
</evidence>
<dbReference type="PANTHER" id="PTHR10091">
    <property type="entry name" value="ALDOSE-1-EPIMERASE"/>
    <property type="match status" value="1"/>
</dbReference>
<evidence type="ECO:0000256" key="11">
    <source>
        <dbReference type="PIRNR" id="PIRNR005096"/>
    </source>
</evidence>
<evidence type="ECO:0000256" key="6">
    <source>
        <dbReference type="ARBA" id="ARBA00013185"/>
    </source>
</evidence>
<sequence>MKVSQSEFGVYNNAPVSLFTLTNGNGMEVKVSNYGATITSITVPTATGEREQLVCGFDTFENYFSNEYIENAPYFGCTVGRYSSQIKNAVFVLDRNVYELAKNCGENNLHGGKDGFDKKMWKAEVVTADDEVTIKLSLESPAFEEGFPGNVVVFVFISLLKDNVVRVRYSADTDADTPLSLTNHTYFNLSGFKSDIQNHTVSIKASHKLFMDDTGAATGDIENLDNRVDDLRKPKEIGEVQQTMSDGFEHYYIFDKKDGLIEKVAHFNCEESNRSLEIYTSEPGMLFYTGKYTSDALSRESGEQFGKYRAFCCETHRYPNGPNIEKSPRSITKSSEQYESETIFKFSF</sequence>